<dbReference type="PRINTS" id="PR00412">
    <property type="entry name" value="EPOXHYDRLASE"/>
</dbReference>
<accession>A0AA90NAW7</accession>
<dbReference type="InterPro" id="IPR050266">
    <property type="entry name" value="AB_hydrolase_sf"/>
</dbReference>
<feature type="signal peptide" evidence="1">
    <location>
        <begin position="1"/>
        <end position="22"/>
    </location>
</feature>
<comment type="caution">
    <text evidence="3">The sequence shown here is derived from an EMBL/GenBank/DDBJ whole genome shotgun (WGS) entry which is preliminary data.</text>
</comment>
<keyword evidence="1" id="KW-0732">Signal</keyword>
<feature type="domain" description="AB hydrolase-1" evidence="2">
    <location>
        <begin position="77"/>
        <end position="327"/>
    </location>
</feature>
<evidence type="ECO:0000313" key="3">
    <source>
        <dbReference type="EMBL" id="MDP0398305.1"/>
    </source>
</evidence>
<sequence length="347" mass="36395">MKNSSKLALGALGALGVGAAGAAAGAAAYVLRAPAVPQGAKLIEDYAGPREDGFVVSGDGTRLHVRSWGPVDGPVAVLVHGWTCNVANFPGQVEHLVGRGYRVVTYDQRGHGESEPGAFAYTTGVLADDLHAVLGAAVPADRKALLVGHSMGAITIMAWAGKYTDEVAERAHHAVLVSTYARDAVPGFVGATLLAPVNRLAPRFVGRVGSSVLGSPIKVRHNRLHTAVLRYTALCGYSSYGAVRYTEDMVATCPSDVRAEWGRVLAGLDVTDGLQKLTIPTSVVVGQFDHLTPPADAEVIAAELRLTGHLDRFAVIRDAGHMLPIEQPEKLNALLDSIVDEEIPAPA</sequence>
<dbReference type="Pfam" id="PF00561">
    <property type="entry name" value="Abhydrolase_1"/>
    <property type="match status" value="1"/>
</dbReference>
<dbReference type="Gene3D" id="3.40.50.1820">
    <property type="entry name" value="alpha/beta hydrolase"/>
    <property type="match status" value="1"/>
</dbReference>
<dbReference type="InterPro" id="IPR000639">
    <property type="entry name" value="Epox_hydrolase-like"/>
</dbReference>
<keyword evidence="3" id="KW-0378">Hydrolase</keyword>
<proteinExistence type="predicted"/>
<dbReference type="EMBL" id="JAUTIX010000003">
    <property type="protein sequence ID" value="MDP0398305.1"/>
    <property type="molecule type" value="Genomic_DNA"/>
</dbReference>
<evidence type="ECO:0000259" key="2">
    <source>
        <dbReference type="Pfam" id="PF00561"/>
    </source>
</evidence>
<dbReference type="InterPro" id="IPR000073">
    <property type="entry name" value="AB_hydrolase_1"/>
</dbReference>
<protein>
    <submittedName>
        <fullName evidence="3">Alpha/beta hydrolase</fullName>
    </submittedName>
</protein>
<feature type="chain" id="PRO_5041651486" evidence="1">
    <location>
        <begin position="23"/>
        <end position="347"/>
    </location>
</feature>
<keyword evidence="4" id="KW-1185">Reference proteome</keyword>
<reference evidence="3" key="1">
    <citation type="submission" date="2023-08" db="EMBL/GenBank/DDBJ databases">
        <title>The draft genome of Tsukamurella strandjordii strain 050030.</title>
        <authorList>
            <person name="Zhao F."/>
            <person name="Feng Y."/>
            <person name="Zong Z."/>
        </authorList>
    </citation>
    <scope>NUCLEOTIDE SEQUENCE</scope>
    <source>
        <strain evidence="3">050030</strain>
    </source>
</reference>
<dbReference type="RefSeq" id="WP_305111222.1">
    <property type="nucleotide sequence ID" value="NZ_BAAAII010000004.1"/>
</dbReference>
<evidence type="ECO:0000313" key="4">
    <source>
        <dbReference type="Proteomes" id="UP001178281"/>
    </source>
</evidence>
<dbReference type="PANTHER" id="PTHR43798">
    <property type="entry name" value="MONOACYLGLYCEROL LIPASE"/>
    <property type="match status" value="1"/>
</dbReference>
<evidence type="ECO:0000256" key="1">
    <source>
        <dbReference type="SAM" id="SignalP"/>
    </source>
</evidence>
<gene>
    <name evidence="3" type="ORF">Q7X28_10245</name>
</gene>
<dbReference type="GO" id="GO:0016787">
    <property type="term" value="F:hydrolase activity"/>
    <property type="evidence" value="ECO:0007669"/>
    <property type="project" value="UniProtKB-KW"/>
</dbReference>
<dbReference type="InterPro" id="IPR029058">
    <property type="entry name" value="AB_hydrolase_fold"/>
</dbReference>
<organism evidence="3 4">
    <name type="scientific">Tsukamurella strandjordii</name>
    <dbReference type="NCBI Taxonomy" id="147577"/>
    <lineage>
        <taxon>Bacteria</taxon>
        <taxon>Bacillati</taxon>
        <taxon>Actinomycetota</taxon>
        <taxon>Actinomycetes</taxon>
        <taxon>Mycobacteriales</taxon>
        <taxon>Tsukamurellaceae</taxon>
        <taxon>Tsukamurella</taxon>
    </lineage>
</organism>
<dbReference type="AlphaFoldDB" id="A0AA90NAW7"/>
<dbReference type="Proteomes" id="UP001178281">
    <property type="component" value="Unassembled WGS sequence"/>
</dbReference>
<name>A0AA90NAW7_9ACTN</name>
<dbReference type="SUPFAM" id="SSF53474">
    <property type="entry name" value="alpha/beta-Hydrolases"/>
    <property type="match status" value="1"/>
</dbReference>